<dbReference type="AlphaFoldDB" id="A0AAV0L7H6"/>
<dbReference type="Proteomes" id="UP001154282">
    <property type="component" value="Unassembled WGS sequence"/>
</dbReference>
<keyword evidence="3" id="KW-1185">Reference proteome</keyword>
<feature type="non-terminal residue" evidence="1">
    <location>
        <position position="1"/>
    </location>
</feature>
<sequence>NKNRSIKYLFKYINKPPDRARATIVEERAKHDSEIQKTEVPLDLDEIKAFLDCRYLAAAEACWRIFKFDIHYHYP</sequence>
<evidence type="ECO:0000313" key="3">
    <source>
        <dbReference type="Proteomes" id="UP001154282"/>
    </source>
</evidence>
<dbReference type="EMBL" id="CAMGYJ010000009">
    <property type="protein sequence ID" value="CAI0540120.1"/>
    <property type="molecule type" value="Genomic_DNA"/>
</dbReference>
<reference evidence="1" key="1">
    <citation type="submission" date="2022-08" db="EMBL/GenBank/DDBJ databases">
        <authorList>
            <person name="Gutierrez-Valencia J."/>
        </authorList>
    </citation>
    <scope>NUCLEOTIDE SEQUENCE</scope>
</reference>
<proteinExistence type="predicted"/>
<evidence type="ECO:0000313" key="1">
    <source>
        <dbReference type="EMBL" id="CAI0430373.1"/>
    </source>
</evidence>
<accession>A0AAV0L7H6</accession>
<dbReference type="EMBL" id="CAMGYJ010000006">
    <property type="protein sequence ID" value="CAI0430373.1"/>
    <property type="molecule type" value="Genomic_DNA"/>
</dbReference>
<feature type="non-terminal residue" evidence="1">
    <location>
        <position position="75"/>
    </location>
</feature>
<comment type="caution">
    <text evidence="1">The sequence shown here is derived from an EMBL/GenBank/DDBJ whole genome shotgun (WGS) entry which is preliminary data.</text>
</comment>
<gene>
    <name evidence="1" type="ORF">LITE_LOCUS22578</name>
    <name evidence="2" type="ORF">LITE_LOCUS41551</name>
</gene>
<name>A0AAV0L7H6_9ROSI</name>
<organism evidence="1 3">
    <name type="scientific">Linum tenue</name>
    <dbReference type="NCBI Taxonomy" id="586396"/>
    <lineage>
        <taxon>Eukaryota</taxon>
        <taxon>Viridiplantae</taxon>
        <taxon>Streptophyta</taxon>
        <taxon>Embryophyta</taxon>
        <taxon>Tracheophyta</taxon>
        <taxon>Spermatophyta</taxon>
        <taxon>Magnoliopsida</taxon>
        <taxon>eudicotyledons</taxon>
        <taxon>Gunneridae</taxon>
        <taxon>Pentapetalae</taxon>
        <taxon>rosids</taxon>
        <taxon>fabids</taxon>
        <taxon>Malpighiales</taxon>
        <taxon>Linaceae</taxon>
        <taxon>Linum</taxon>
    </lineage>
</organism>
<protein>
    <submittedName>
        <fullName evidence="1">Uncharacterized protein</fullName>
    </submittedName>
</protein>
<evidence type="ECO:0000313" key="2">
    <source>
        <dbReference type="EMBL" id="CAI0540120.1"/>
    </source>
</evidence>